<evidence type="ECO:0000313" key="4">
    <source>
        <dbReference type="Proteomes" id="UP000282028"/>
    </source>
</evidence>
<accession>A0A3M8CLR3</accession>
<keyword evidence="2" id="KW-1133">Transmembrane helix</keyword>
<reference evidence="3 4" key="1">
    <citation type="submission" date="2018-10" db="EMBL/GenBank/DDBJ databases">
        <title>Phylogenomics of Brevibacillus.</title>
        <authorList>
            <person name="Dunlap C."/>
        </authorList>
    </citation>
    <scope>NUCLEOTIDE SEQUENCE [LARGE SCALE GENOMIC DNA]</scope>
    <source>
        <strain evidence="3 4">JCM 12215</strain>
    </source>
</reference>
<keyword evidence="2" id="KW-0812">Transmembrane</keyword>
<sequence length="1335" mass="150924">MIYVKSTRSYLIHFLTFIFMYCIIVGEFQIFVQAANEHNIRLASVGTHKELVPKNGYTKLTIQRIPGYLGAHISEIEVDGEKDHSTVLGFSDYDGKTDRGWYYVDINEASYWVNRFGGNPAYILGGGEANVFSSWVDAIDEPGFNGYNAYNLAELAAASGGAGYEIGDNLVPRGNGYISFGHFRTTQRPTGEVRIKDNQTKFKIHDTVTILPKAHDFSYYDRGIIVTHMSVINKTTGRGYQLFESNKEIRDNSGYLETPSATSNPKAFEWSHTYTYKPTEEGLYEVTFTITDRHLRSRQGSPSISQSTPYTVQFTVGEDIPPPDPENPDPDPPPSCSINQSTTKMDFQIVGNDVKDYTSITSGGSPILVEKNADITLFAAKNGTFIMNGADMEIGSGNNRKSGKGYFGSSGTYKVVYKSDDDKDCWENTFQVKSDKPREESCPIITINGSKARDGDTLEVLPQQIVYFRAEYTDSDGETQTADVLWDVTRPDGKIVSLPAYYEEVNGRDRLVSRPYWKLELPFGDGRESHHVLLEKGKTYKIKLNYKGTNWLDRPECNWQVTLHVKDTACSIEEQRRIKFKIYGSPPHPFSPNGDDISGNGISDPIYISAFSQTPEGNYQTNLSFSGNTVGTWYLQHGTGQIPLTGQLAAHQSFQLTLPRDFDVGDLVNLVFVSDIGCISEVTFEIMSDAKCYTAAMGMIRYGGVDYLWKREVGRGETVQLNHSDFNERYRPELITREKTEFLMYWLDPDTQQWSRKRNSKWLSESNEYDHSHFFSFPKNAETDQFLEGLYKIDFWTDNGWIDNRPNLTCDGSFFVQVGEPPDVENLLVIKNSFTITPKDPQMPGTEATITFQVRNAGKTVHDTKLAVRWESSDKETTLDVDQFKAGEVRTITIPSQYPQQSEDFIAHINPSRNKPENESIWTDNRATWPVKVIRVIEPPEPPGGGGDFDGGEIGLEIYDSDGRQLEKLGLHVDGVWEREPAKIQVVLDQSKINEGFQRTQQEINDKINVYKIQLEQFANGEGMKNVVVTAQPEWIADAKGMAVYNPAMLDLKVTGPGIPQQWQVSSASGGGDYLYTGTHVPTQTTWRQTLQSTKYQAEINGFQIVMDYEIVFDVSYESCSTDEEENEACEPGNLTRSMTGRYTITVKGSNRFFEVFEPNATGSIHHTAEWLEYHARDRYPNSQPNDFYAGERILTQVELQERHRHPVSGKYPVIESARAWISETGKRQTLLQSQLSLLSISASQWRGPQYLATKLGNREVGVDTPLMGDKQRGFQKDSSYAVYYSVQYRFGVEKGYPYSSKQHLTGHDQGDYRVPFRIIANAWERQGIRNHTTQ</sequence>
<dbReference type="OrthoDB" id="2474444at2"/>
<feature type="transmembrane region" description="Helical" evidence="2">
    <location>
        <begin position="12"/>
        <end position="32"/>
    </location>
</feature>
<evidence type="ECO:0000256" key="2">
    <source>
        <dbReference type="SAM" id="Phobius"/>
    </source>
</evidence>
<comment type="caution">
    <text evidence="3">The sequence shown here is derived from an EMBL/GenBank/DDBJ whole genome shotgun (WGS) entry which is preliminary data.</text>
</comment>
<keyword evidence="4" id="KW-1185">Reference proteome</keyword>
<dbReference type="EMBL" id="RHHR01000009">
    <property type="protein sequence ID" value="RNB75815.1"/>
    <property type="molecule type" value="Genomic_DNA"/>
</dbReference>
<name>A0A3M8CLR3_9BACL</name>
<feature type="region of interest" description="Disordered" evidence="1">
    <location>
        <begin position="314"/>
        <end position="340"/>
    </location>
</feature>
<evidence type="ECO:0000256" key="1">
    <source>
        <dbReference type="SAM" id="MobiDB-lite"/>
    </source>
</evidence>
<evidence type="ECO:0000313" key="3">
    <source>
        <dbReference type="EMBL" id="RNB75815.1"/>
    </source>
</evidence>
<organism evidence="3 4">
    <name type="scientific">Brevibacillus invocatus</name>
    <dbReference type="NCBI Taxonomy" id="173959"/>
    <lineage>
        <taxon>Bacteria</taxon>
        <taxon>Bacillati</taxon>
        <taxon>Bacillota</taxon>
        <taxon>Bacilli</taxon>
        <taxon>Bacillales</taxon>
        <taxon>Paenibacillaceae</taxon>
        <taxon>Brevibacillus</taxon>
    </lineage>
</organism>
<protein>
    <submittedName>
        <fullName evidence="3">ABC transporter permease</fullName>
    </submittedName>
</protein>
<keyword evidence="2" id="KW-0472">Membrane</keyword>
<feature type="compositionally biased region" description="Pro residues" evidence="1">
    <location>
        <begin position="320"/>
        <end position="335"/>
    </location>
</feature>
<dbReference type="Proteomes" id="UP000282028">
    <property type="component" value="Unassembled WGS sequence"/>
</dbReference>
<proteinExistence type="predicted"/>
<gene>
    <name evidence="3" type="ORF">EDM52_05185</name>
</gene>